<dbReference type="AlphaFoldDB" id="A0A316U1U2"/>
<dbReference type="PANTHER" id="PTHR32332:SF31">
    <property type="entry name" value="2-NITROPROPANE DIOXYGENASE FAMILY, PUTATIVE (AFU_ORTHOLOGUE AFUA_2G09850)-RELATED"/>
    <property type="match status" value="1"/>
</dbReference>
<dbReference type="CDD" id="cd04730">
    <property type="entry name" value="NPD_like"/>
    <property type="match status" value="1"/>
</dbReference>
<evidence type="ECO:0000256" key="2">
    <source>
        <dbReference type="ARBA" id="ARBA00022643"/>
    </source>
</evidence>
<dbReference type="EMBL" id="KZ819336">
    <property type="protein sequence ID" value="PWN18403.1"/>
    <property type="molecule type" value="Genomic_DNA"/>
</dbReference>
<keyword evidence="2" id="KW-0288">FMN</keyword>
<dbReference type="Proteomes" id="UP000245942">
    <property type="component" value="Unassembled WGS sequence"/>
</dbReference>
<keyword evidence="1" id="KW-0285">Flavoprotein</keyword>
<dbReference type="STRING" id="1684307.A0A316U1U2"/>
<dbReference type="GeneID" id="37012751"/>
<dbReference type="InterPro" id="IPR004136">
    <property type="entry name" value="NMO"/>
</dbReference>
<dbReference type="OrthoDB" id="2349068at2759"/>
<name>A0A316U1U2_9BASI</name>
<accession>A0A316U1U2</accession>
<dbReference type="Gene3D" id="3.20.20.70">
    <property type="entry name" value="Aldolase class I"/>
    <property type="match status" value="1"/>
</dbReference>
<evidence type="ECO:0000313" key="4">
    <source>
        <dbReference type="EMBL" id="PWN18403.1"/>
    </source>
</evidence>
<keyword evidence="3" id="KW-0560">Oxidoreductase</keyword>
<sequence>MPPLSLRTPLNSLLPALRHPIILAPMANASGGLLASRVSHAGGFGFIGAGYYTPSKLHEELQHVFEVLGVPGRGSANRLEVGVGFLAWRLSKLNGGPAPSLGASDLDPASEALQLIDTALKAKPRAVWLAFGNPEELVGWSKVVREREAALHGGGRAKWGKELKLFVGVGNTKEAKWATEEMGADVLVVQGIESGGHSLGTSPPLSSLLPLINSLLPSWSPSSPSNNPPLLLGAGGLHSGSTLLSTLSLGAAGAVFGTRFLFTHEAAYSKEQKGMLVAAKEGTTVRTRAFDEARGTLGWPEGVDGRGILNETVKDFDEGKGSVEERKERYKEAEAKGDTSRIVTWAGSGVGNINEVTGAEEVVQRIATEVAEAAERLRGYMTSEEETGAGQ</sequence>
<gene>
    <name evidence="4" type="ORF">BCV69DRAFT_273730</name>
</gene>
<dbReference type="InterPro" id="IPR013785">
    <property type="entry name" value="Aldolase_TIM"/>
</dbReference>
<dbReference type="RefSeq" id="XP_025345563.1">
    <property type="nucleotide sequence ID" value="XM_025491017.1"/>
</dbReference>
<keyword evidence="5" id="KW-1185">Reference proteome</keyword>
<dbReference type="Pfam" id="PF03060">
    <property type="entry name" value="NMO"/>
    <property type="match status" value="2"/>
</dbReference>
<organism evidence="4 5">
    <name type="scientific">Pseudomicrostroma glucosiphilum</name>
    <dbReference type="NCBI Taxonomy" id="1684307"/>
    <lineage>
        <taxon>Eukaryota</taxon>
        <taxon>Fungi</taxon>
        <taxon>Dikarya</taxon>
        <taxon>Basidiomycota</taxon>
        <taxon>Ustilaginomycotina</taxon>
        <taxon>Exobasidiomycetes</taxon>
        <taxon>Microstromatales</taxon>
        <taxon>Microstromatales incertae sedis</taxon>
        <taxon>Pseudomicrostroma</taxon>
    </lineage>
</organism>
<reference evidence="4 5" key="1">
    <citation type="journal article" date="2018" name="Mol. Biol. Evol.">
        <title>Broad Genomic Sampling Reveals a Smut Pathogenic Ancestry of the Fungal Clade Ustilaginomycotina.</title>
        <authorList>
            <person name="Kijpornyongpan T."/>
            <person name="Mondo S.J."/>
            <person name="Barry K."/>
            <person name="Sandor L."/>
            <person name="Lee J."/>
            <person name="Lipzen A."/>
            <person name="Pangilinan J."/>
            <person name="LaButti K."/>
            <person name="Hainaut M."/>
            <person name="Henrissat B."/>
            <person name="Grigoriev I.V."/>
            <person name="Spatafora J.W."/>
            <person name="Aime M.C."/>
        </authorList>
    </citation>
    <scope>NUCLEOTIDE SEQUENCE [LARGE SCALE GENOMIC DNA]</scope>
    <source>
        <strain evidence="4 5">MCA 4718</strain>
    </source>
</reference>
<dbReference type="PANTHER" id="PTHR32332">
    <property type="entry name" value="2-NITROPROPANE DIOXYGENASE"/>
    <property type="match status" value="1"/>
</dbReference>
<proteinExistence type="predicted"/>
<dbReference type="GO" id="GO:0018580">
    <property type="term" value="F:nitronate monooxygenase activity"/>
    <property type="evidence" value="ECO:0007669"/>
    <property type="project" value="InterPro"/>
</dbReference>
<evidence type="ECO:0000256" key="1">
    <source>
        <dbReference type="ARBA" id="ARBA00022630"/>
    </source>
</evidence>
<dbReference type="SUPFAM" id="SSF51412">
    <property type="entry name" value="Inosine monophosphate dehydrogenase (IMPDH)"/>
    <property type="match status" value="1"/>
</dbReference>
<dbReference type="GO" id="GO:0051213">
    <property type="term" value="F:dioxygenase activity"/>
    <property type="evidence" value="ECO:0007669"/>
    <property type="project" value="UniProtKB-KW"/>
</dbReference>
<keyword evidence="4" id="KW-0223">Dioxygenase</keyword>
<protein>
    <submittedName>
        <fullName evidence="4">2-nitropropane dioxygenase</fullName>
    </submittedName>
</protein>
<evidence type="ECO:0000256" key="3">
    <source>
        <dbReference type="ARBA" id="ARBA00023002"/>
    </source>
</evidence>
<evidence type="ECO:0000313" key="5">
    <source>
        <dbReference type="Proteomes" id="UP000245942"/>
    </source>
</evidence>